<accession>A0ABN1AM62</accession>
<feature type="chain" id="PRO_5046058099" description="AhpC/TSA family protein" evidence="1">
    <location>
        <begin position="24"/>
        <end position="54"/>
    </location>
</feature>
<comment type="caution">
    <text evidence="2">The sequence shown here is derived from an EMBL/GenBank/DDBJ whole genome shotgun (WGS) entry which is preliminary data.</text>
</comment>
<evidence type="ECO:0000256" key="1">
    <source>
        <dbReference type="SAM" id="SignalP"/>
    </source>
</evidence>
<keyword evidence="3" id="KW-1185">Reference proteome</keyword>
<dbReference type="RefSeq" id="WP_343836237.1">
    <property type="nucleotide sequence ID" value="NZ_BAAADO010000001.1"/>
</dbReference>
<proteinExistence type="predicted"/>
<dbReference type="PROSITE" id="PS51257">
    <property type="entry name" value="PROKAR_LIPOPROTEIN"/>
    <property type="match status" value="1"/>
</dbReference>
<name>A0ABN1AM62_9BACI</name>
<dbReference type="EMBL" id="BAAADO010000001">
    <property type="protein sequence ID" value="GAA0479867.1"/>
    <property type="molecule type" value="Genomic_DNA"/>
</dbReference>
<evidence type="ECO:0000313" key="2">
    <source>
        <dbReference type="EMBL" id="GAA0479867.1"/>
    </source>
</evidence>
<keyword evidence="1" id="KW-0732">Signal</keyword>
<evidence type="ECO:0000313" key="3">
    <source>
        <dbReference type="Proteomes" id="UP001500880"/>
    </source>
</evidence>
<organism evidence="2 3">
    <name type="scientific">Salinibacillus aidingensis</name>
    <dbReference type="NCBI Taxonomy" id="237684"/>
    <lineage>
        <taxon>Bacteria</taxon>
        <taxon>Bacillati</taxon>
        <taxon>Bacillota</taxon>
        <taxon>Bacilli</taxon>
        <taxon>Bacillales</taxon>
        <taxon>Bacillaceae</taxon>
        <taxon>Salinibacillus</taxon>
    </lineage>
</organism>
<gene>
    <name evidence="2" type="ORF">GCM10008986_00400</name>
</gene>
<evidence type="ECO:0008006" key="4">
    <source>
        <dbReference type="Google" id="ProtNLM"/>
    </source>
</evidence>
<reference evidence="2 3" key="1">
    <citation type="journal article" date="2019" name="Int. J. Syst. Evol. Microbiol.">
        <title>The Global Catalogue of Microorganisms (GCM) 10K type strain sequencing project: providing services to taxonomists for standard genome sequencing and annotation.</title>
        <authorList>
            <consortium name="The Broad Institute Genomics Platform"/>
            <consortium name="The Broad Institute Genome Sequencing Center for Infectious Disease"/>
            <person name="Wu L."/>
            <person name="Ma J."/>
        </authorList>
    </citation>
    <scope>NUCLEOTIDE SEQUENCE [LARGE SCALE GENOMIC DNA]</scope>
    <source>
        <strain evidence="2 3">JCM 12389</strain>
    </source>
</reference>
<dbReference type="Proteomes" id="UP001500880">
    <property type="component" value="Unassembled WGS sequence"/>
</dbReference>
<sequence length="54" mass="5869">MKSKVVTLLLVFGVMLTACSPAADEPVTLQNHAGEEVNIPGEKPVLFFFITTYT</sequence>
<feature type="signal peptide" evidence="1">
    <location>
        <begin position="1"/>
        <end position="23"/>
    </location>
</feature>
<protein>
    <recommendedName>
        <fullName evidence="4">AhpC/TSA family protein</fullName>
    </recommendedName>
</protein>